<proteinExistence type="predicted"/>
<dbReference type="AlphaFoldDB" id="A0A402BL39"/>
<sequence>MQQLSVRDEQDVKELIAQRNDPVTTRLVYELLDLDQSQVQQRIQHLSMLGDRYMVLALLREDGQQDEQTVVSLLERRYRRALSFLAPSSKRDERARAWYQEAENVYSAAVRQSALSEQEDSPSRKDTYAAYSHLAVARAVRGKLDLALVDLTQALNYADSAHQQAEVSYLRGLLSAQQEAFDLALVDFAYALDLVPDSQMYREALDHTGARLRARQLER</sequence>
<evidence type="ECO:0000313" key="2">
    <source>
        <dbReference type="Proteomes" id="UP000287171"/>
    </source>
</evidence>
<accession>A0A402BL39</accession>
<reference evidence="2" key="1">
    <citation type="submission" date="2018-12" db="EMBL/GenBank/DDBJ databases">
        <title>Tengunoibacter tsumagoiensis gen. nov., sp. nov., Dictyobacter kobayashii sp. nov., D. alpinus sp. nov., and D. joshuensis sp. nov. and description of Dictyobacteraceae fam. nov. within the order Ktedonobacterales isolated from Tengu-no-mugimeshi.</title>
        <authorList>
            <person name="Wang C.M."/>
            <person name="Zheng Y."/>
            <person name="Sakai Y."/>
            <person name="Toyoda A."/>
            <person name="Minakuchi Y."/>
            <person name="Abe K."/>
            <person name="Yokota A."/>
            <person name="Yabe S."/>
        </authorList>
    </citation>
    <scope>NUCLEOTIDE SEQUENCE [LARGE SCALE GENOMIC DNA]</scope>
    <source>
        <strain evidence="2">Uno16</strain>
    </source>
</reference>
<name>A0A402BL39_9CHLR</name>
<dbReference type="InterPro" id="IPR011990">
    <property type="entry name" value="TPR-like_helical_dom_sf"/>
</dbReference>
<dbReference type="RefSeq" id="WP_126632047.1">
    <property type="nucleotide sequence ID" value="NZ_BIFT01000003.1"/>
</dbReference>
<comment type="caution">
    <text evidence="1">The sequence shown here is derived from an EMBL/GenBank/DDBJ whole genome shotgun (WGS) entry which is preliminary data.</text>
</comment>
<protein>
    <submittedName>
        <fullName evidence="1">Uncharacterized protein</fullName>
    </submittedName>
</protein>
<dbReference type="Gene3D" id="1.25.40.10">
    <property type="entry name" value="Tetratricopeptide repeat domain"/>
    <property type="match status" value="1"/>
</dbReference>
<gene>
    <name evidence="1" type="ORF">KDA_75140</name>
</gene>
<dbReference type="SMART" id="SM00028">
    <property type="entry name" value="TPR"/>
    <property type="match status" value="2"/>
</dbReference>
<evidence type="ECO:0000313" key="1">
    <source>
        <dbReference type="EMBL" id="GCE32030.1"/>
    </source>
</evidence>
<keyword evidence="2" id="KW-1185">Reference proteome</keyword>
<dbReference type="Proteomes" id="UP000287171">
    <property type="component" value="Unassembled WGS sequence"/>
</dbReference>
<organism evidence="1 2">
    <name type="scientific">Dictyobacter alpinus</name>
    <dbReference type="NCBI Taxonomy" id="2014873"/>
    <lineage>
        <taxon>Bacteria</taxon>
        <taxon>Bacillati</taxon>
        <taxon>Chloroflexota</taxon>
        <taxon>Ktedonobacteria</taxon>
        <taxon>Ktedonobacterales</taxon>
        <taxon>Dictyobacteraceae</taxon>
        <taxon>Dictyobacter</taxon>
    </lineage>
</organism>
<dbReference type="InterPro" id="IPR019734">
    <property type="entry name" value="TPR_rpt"/>
</dbReference>
<dbReference type="EMBL" id="BIFT01000003">
    <property type="protein sequence ID" value="GCE32030.1"/>
    <property type="molecule type" value="Genomic_DNA"/>
</dbReference>
<dbReference type="SUPFAM" id="SSF48452">
    <property type="entry name" value="TPR-like"/>
    <property type="match status" value="1"/>
</dbReference>